<keyword evidence="2" id="KW-1185">Reference proteome</keyword>
<gene>
    <name evidence="1" type="ORF">ULMA_24990</name>
</gene>
<evidence type="ECO:0000313" key="1">
    <source>
        <dbReference type="EMBL" id="GER60391.1"/>
    </source>
</evidence>
<sequence length="195" mass="22994">MFSNEEGIISLDTKTDSLIDTEYNQNRYDLLAINNLLKMQMTDFLTKTPIVNIHLEIIKDSIWRHKTQDGVMLGDYIMIHKNSGVLHYYDKLKSWNYRKHDLFAENHLYELIENRDNRKEINGYDCYQLILILQENDSDFGNTIYEMYVTNQINLPIHSVINLTKLVSNTFPMEISISSEKSPNISEKYTLIEMD</sequence>
<accession>A0A5J4J3K0</accession>
<dbReference type="Proteomes" id="UP000326509">
    <property type="component" value="Unassembled WGS sequence"/>
</dbReference>
<dbReference type="EMBL" id="BKCG01000007">
    <property type="protein sequence ID" value="GER60391.1"/>
    <property type="molecule type" value="Genomic_DNA"/>
</dbReference>
<comment type="caution">
    <text evidence="1">The sequence shown here is derived from an EMBL/GenBank/DDBJ whole genome shotgun (WGS) entry which is preliminary data.</text>
</comment>
<organism evidence="1 2">
    <name type="scientific">Patiriisocius marinus</name>
    <dbReference type="NCBI Taxonomy" id="1397112"/>
    <lineage>
        <taxon>Bacteria</taxon>
        <taxon>Pseudomonadati</taxon>
        <taxon>Bacteroidota</taxon>
        <taxon>Flavobacteriia</taxon>
        <taxon>Flavobacteriales</taxon>
        <taxon>Flavobacteriaceae</taxon>
        <taxon>Patiriisocius</taxon>
    </lineage>
</organism>
<protein>
    <submittedName>
        <fullName evidence="1">Uncharacterized protein</fullName>
    </submittedName>
</protein>
<reference evidence="1 2" key="1">
    <citation type="submission" date="2019-08" db="EMBL/GenBank/DDBJ databases">
        <title>Draft genome sequence of Ulvibacter marinus type strain NBRC 109484.</title>
        <authorList>
            <person name="Kawano K."/>
            <person name="Ushijima N."/>
            <person name="Kihara M."/>
            <person name="Itoh H."/>
        </authorList>
    </citation>
    <scope>NUCLEOTIDE SEQUENCE [LARGE SCALE GENOMIC DNA]</scope>
    <source>
        <strain evidence="1 2">NBRC 109484</strain>
    </source>
</reference>
<evidence type="ECO:0000313" key="2">
    <source>
        <dbReference type="Proteomes" id="UP000326509"/>
    </source>
</evidence>
<proteinExistence type="predicted"/>
<dbReference type="AlphaFoldDB" id="A0A5J4J3K0"/>
<name>A0A5J4J3K0_9FLAO</name>